<evidence type="ECO:0000259" key="6">
    <source>
        <dbReference type="Pfam" id="PF08406"/>
    </source>
</evidence>
<sequence>MKQAVEARSGASAQGAVDGARSTSPAPPYYLPCADEVQLFEQCHANQLAVMLKGPTGCGKTRFVEHMAWRLQRPLITISCHDDLSASDLIGRFLIQHDRTQWNDGPLTTALRSGAICYLDEVVEARQDTIVVLHSLTDHRRSLAIEKTGELIHAAPGFQLVVSYNPGYQRMLKDLKPSTRQRFVALDFNFPPAQQEIEIVMQESQLDRPTCAALVGLAEKLRSFADRGLAEVPSTRLLVATAMLIARGIPVKRACQVALVAPLSDDATLVGAMHDLVDLSFP</sequence>
<dbReference type="Pfam" id="PF08406">
    <property type="entry name" value="CbbQ_C"/>
    <property type="match status" value="1"/>
</dbReference>
<dbReference type="InterPro" id="IPR013615">
    <property type="entry name" value="CbbQ_C"/>
</dbReference>
<dbReference type="Pfam" id="PF07728">
    <property type="entry name" value="AAA_5"/>
    <property type="match status" value="1"/>
</dbReference>
<feature type="domain" description="ATPase dynein-related AAA" evidence="5">
    <location>
        <begin position="50"/>
        <end position="183"/>
    </location>
</feature>
<evidence type="ECO:0000256" key="4">
    <source>
        <dbReference type="SAM" id="MobiDB-lite"/>
    </source>
</evidence>
<evidence type="ECO:0000313" key="8">
    <source>
        <dbReference type="Proteomes" id="UP000283474"/>
    </source>
</evidence>
<evidence type="ECO:0000313" key="7">
    <source>
        <dbReference type="EMBL" id="QAA92459.1"/>
    </source>
</evidence>
<proteinExistence type="inferred from homology"/>
<dbReference type="InterPro" id="IPR011704">
    <property type="entry name" value="ATPase_dyneun-rel_AAA"/>
</dbReference>
<name>A0A410G814_9BURK</name>
<keyword evidence="3" id="KW-0067">ATP-binding</keyword>
<reference evidence="7 8" key="1">
    <citation type="submission" date="2017-08" db="EMBL/GenBank/DDBJ databases">
        <authorList>
            <person name="Park S.-J."/>
            <person name="Kim H."/>
        </authorList>
    </citation>
    <scope>NUCLEOTIDE SEQUENCE [LARGE SCALE GENOMIC DNA]</scope>
    <source>
        <strain evidence="8">ye3</strain>
    </source>
</reference>
<feature type="domain" description="CbbQ/NirQ/NorQ C-terminal" evidence="6">
    <location>
        <begin position="196"/>
        <end position="278"/>
    </location>
</feature>
<dbReference type="PANTHER" id="PTHR42759">
    <property type="entry name" value="MOXR FAMILY PROTEIN"/>
    <property type="match status" value="1"/>
</dbReference>
<evidence type="ECO:0000256" key="1">
    <source>
        <dbReference type="ARBA" id="ARBA00009417"/>
    </source>
</evidence>
<dbReference type="RefSeq" id="WP_128353505.1">
    <property type="nucleotide sequence ID" value="NZ_CP022987.1"/>
</dbReference>
<organism evidence="7 8">
    <name type="scientific">Pollutimonas thiosulfatoxidans</name>
    <dbReference type="NCBI Taxonomy" id="2028345"/>
    <lineage>
        <taxon>Bacteria</taxon>
        <taxon>Pseudomonadati</taxon>
        <taxon>Pseudomonadota</taxon>
        <taxon>Betaproteobacteria</taxon>
        <taxon>Burkholderiales</taxon>
        <taxon>Alcaligenaceae</taxon>
        <taxon>Pollutimonas</taxon>
    </lineage>
</organism>
<dbReference type="EMBL" id="CP022987">
    <property type="protein sequence ID" value="QAA92459.1"/>
    <property type="molecule type" value="Genomic_DNA"/>
</dbReference>
<dbReference type="PANTHER" id="PTHR42759:SF7">
    <property type="entry name" value="DENITRIFICATION REGULATORY PROTEIN NIRQ"/>
    <property type="match status" value="1"/>
</dbReference>
<accession>A0A410G814</accession>
<dbReference type="OrthoDB" id="9808317at2"/>
<evidence type="ECO:0000256" key="3">
    <source>
        <dbReference type="ARBA" id="ARBA00022840"/>
    </source>
</evidence>
<keyword evidence="2" id="KW-0547">Nucleotide-binding</keyword>
<feature type="region of interest" description="Disordered" evidence="4">
    <location>
        <begin position="1"/>
        <end position="23"/>
    </location>
</feature>
<gene>
    <name evidence="7" type="ORF">CKA81_00285</name>
</gene>
<evidence type="ECO:0000259" key="5">
    <source>
        <dbReference type="Pfam" id="PF07728"/>
    </source>
</evidence>
<comment type="similarity">
    <text evidence="1">Belongs to the CbbQ/NirQ/NorQ/GpvN family.</text>
</comment>
<evidence type="ECO:0000256" key="2">
    <source>
        <dbReference type="ARBA" id="ARBA00022741"/>
    </source>
</evidence>
<dbReference type="InterPro" id="IPR027417">
    <property type="entry name" value="P-loop_NTPase"/>
</dbReference>
<protein>
    <submittedName>
        <fullName evidence="7">AAA family ATPase</fullName>
    </submittedName>
</protein>
<dbReference type="KEGG" id="pus:CKA81_00285"/>
<dbReference type="Gene3D" id="3.40.50.300">
    <property type="entry name" value="P-loop containing nucleotide triphosphate hydrolases"/>
    <property type="match status" value="1"/>
</dbReference>
<dbReference type="GO" id="GO:0005524">
    <property type="term" value="F:ATP binding"/>
    <property type="evidence" value="ECO:0007669"/>
    <property type="project" value="UniProtKB-KW"/>
</dbReference>
<dbReference type="InterPro" id="IPR050764">
    <property type="entry name" value="CbbQ/NirQ/NorQ/GpvN"/>
</dbReference>
<dbReference type="SUPFAM" id="SSF52540">
    <property type="entry name" value="P-loop containing nucleoside triphosphate hydrolases"/>
    <property type="match status" value="1"/>
</dbReference>
<keyword evidence="8" id="KW-1185">Reference proteome</keyword>
<dbReference type="AlphaFoldDB" id="A0A410G814"/>
<dbReference type="GO" id="GO:0016887">
    <property type="term" value="F:ATP hydrolysis activity"/>
    <property type="evidence" value="ECO:0007669"/>
    <property type="project" value="InterPro"/>
</dbReference>
<dbReference type="Proteomes" id="UP000283474">
    <property type="component" value="Chromosome"/>
</dbReference>